<sequence length="99" mass="10891">MNHETEESWATVLHRDGTHEVVEVEPMADGADEIWTSPTTGQKYPARWRVTIPELRAKLTVRITGTPGQELALDGNGRMEAAADFTAPTKVMKSAARTT</sequence>
<comment type="caution">
    <text evidence="1">The sequence shown here is derived from an EMBL/GenBank/DDBJ whole genome shotgun (WGS) entry which is preliminary data.</text>
</comment>
<dbReference type="AlphaFoldDB" id="A0A150REP0"/>
<proteinExistence type="predicted"/>
<dbReference type="EMBL" id="JEMB01002743">
    <property type="protein sequence ID" value="KYF78739.1"/>
    <property type="molecule type" value="Genomic_DNA"/>
</dbReference>
<gene>
    <name evidence="1" type="ORF">BE17_31620</name>
</gene>
<reference evidence="1 2" key="1">
    <citation type="submission" date="2014-02" db="EMBL/GenBank/DDBJ databases">
        <title>The small core and large imbalanced accessory genome model reveals a collaborative survival strategy of Sorangium cellulosum strains in nature.</title>
        <authorList>
            <person name="Han K."/>
            <person name="Peng R."/>
            <person name="Blom J."/>
            <person name="Li Y.-Z."/>
        </authorList>
    </citation>
    <scope>NUCLEOTIDE SEQUENCE [LARGE SCALE GENOMIC DNA]</scope>
    <source>
        <strain evidence="1 2">So0011-07</strain>
    </source>
</reference>
<protein>
    <submittedName>
        <fullName evidence="1">Uncharacterized protein</fullName>
    </submittedName>
</protein>
<dbReference type="InterPro" id="IPR023374">
    <property type="entry name" value="AttH-like_dom_sf"/>
</dbReference>
<dbReference type="SUPFAM" id="SSF159245">
    <property type="entry name" value="AttH-like"/>
    <property type="match status" value="1"/>
</dbReference>
<organism evidence="1 2">
    <name type="scientific">Sorangium cellulosum</name>
    <name type="common">Polyangium cellulosum</name>
    <dbReference type="NCBI Taxonomy" id="56"/>
    <lineage>
        <taxon>Bacteria</taxon>
        <taxon>Pseudomonadati</taxon>
        <taxon>Myxococcota</taxon>
        <taxon>Polyangia</taxon>
        <taxon>Polyangiales</taxon>
        <taxon>Polyangiaceae</taxon>
        <taxon>Sorangium</taxon>
    </lineage>
</organism>
<dbReference type="Gene3D" id="2.40.370.10">
    <property type="entry name" value="AttH-like domain"/>
    <property type="match status" value="1"/>
</dbReference>
<evidence type="ECO:0000313" key="1">
    <source>
        <dbReference type="EMBL" id="KYF78739.1"/>
    </source>
</evidence>
<accession>A0A150REP0</accession>
<name>A0A150REP0_SORCE</name>
<evidence type="ECO:0000313" key="2">
    <source>
        <dbReference type="Proteomes" id="UP000075635"/>
    </source>
</evidence>
<dbReference type="Pfam" id="PF17186">
    <property type="entry name" value="Lipocalin_9"/>
    <property type="match status" value="1"/>
</dbReference>
<dbReference type="Proteomes" id="UP000075635">
    <property type="component" value="Unassembled WGS sequence"/>
</dbReference>